<feature type="domain" description="Maltose/galactoside acetyltransferase" evidence="6">
    <location>
        <begin position="1"/>
        <end position="52"/>
    </location>
</feature>
<dbReference type="AlphaFoldDB" id="A0A5S5DNG6"/>
<keyword evidence="3" id="KW-0677">Repeat</keyword>
<organism evidence="7 8">
    <name type="scientific">Sphingobacterium allocomposti</name>
    <dbReference type="NCBI Taxonomy" id="415956"/>
    <lineage>
        <taxon>Bacteria</taxon>
        <taxon>Pseudomonadati</taxon>
        <taxon>Bacteroidota</taxon>
        <taxon>Sphingobacteriia</taxon>
        <taxon>Sphingobacteriales</taxon>
        <taxon>Sphingobacteriaceae</taxon>
        <taxon>Sphingobacterium</taxon>
    </lineage>
</organism>
<protein>
    <recommendedName>
        <fullName evidence="5">Acetyltransferase</fullName>
        <ecNumber evidence="5">2.3.1.-</ecNumber>
    </recommendedName>
</protein>
<dbReference type="Proteomes" id="UP000325105">
    <property type="component" value="Unassembled WGS sequence"/>
</dbReference>
<evidence type="ECO:0000313" key="7">
    <source>
        <dbReference type="EMBL" id="TYP96918.1"/>
    </source>
</evidence>
<dbReference type="PANTHER" id="PTHR43017:SF1">
    <property type="entry name" value="ACETYLTRANSFERASE YJL218W-RELATED"/>
    <property type="match status" value="1"/>
</dbReference>
<comment type="similarity">
    <text evidence="1 5">Belongs to the transferase hexapeptide repeat family.</text>
</comment>
<dbReference type="CDD" id="cd03357">
    <property type="entry name" value="LbH_MAT_GAT"/>
    <property type="match status" value="1"/>
</dbReference>
<comment type="caution">
    <text evidence="7">The sequence shown here is derived from an EMBL/GenBank/DDBJ whole genome shotgun (WGS) entry which is preliminary data.</text>
</comment>
<evidence type="ECO:0000256" key="4">
    <source>
        <dbReference type="ARBA" id="ARBA00023315"/>
    </source>
</evidence>
<dbReference type="Gene3D" id="2.160.10.10">
    <property type="entry name" value="Hexapeptide repeat proteins"/>
    <property type="match status" value="1"/>
</dbReference>
<sequence length="200" mass="22400">MVAGEIYKASGKELFEERQHAKEQLFLFNNLEPSKIKARKQLLKKLLGGTTSRFYIEPPFRCDYGYNIYLGDNFYANYNLTILDCAPVRIGDNVMMGPNVSLFTAGHPIDAAMRASGWEFAKPIVIGDNTWIGGQTVVNPGVQIGRNVVIGAGAVVTKDIPDNVVAAGNPCRVLREITERDRQFFYKNERFRDEDMDSAV</sequence>
<gene>
    <name evidence="7" type="ORF">BC792_104143</name>
</gene>
<dbReference type="InterPro" id="IPR001451">
    <property type="entry name" value="Hexapep"/>
</dbReference>
<dbReference type="InterPro" id="IPR018357">
    <property type="entry name" value="Hexapep_transf_CS"/>
</dbReference>
<accession>A0A5S5DNG6</accession>
<evidence type="ECO:0000256" key="2">
    <source>
        <dbReference type="ARBA" id="ARBA00022679"/>
    </source>
</evidence>
<evidence type="ECO:0000256" key="5">
    <source>
        <dbReference type="RuleBase" id="RU367021"/>
    </source>
</evidence>
<dbReference type="FunFam" id="2.160.10.10:FF:000008">
    <property type="entry name" value="Maltose O-acetyltransferase"/>
    <property type="match status" value="1"/>
</dbReference>
<evidence type="ECO:0000256" key="1">
    <source>
        <dbReference type="ARBA" id="ARBA00007274"/>
    </source>
</evidence>
<dbReference type="SMART" id="SM01266">
    <property type="entry name" value="Mac"/>
    <property type="match status" value="1"/>
</dbReference>
<dbReference type="InterPro" id="IPR024688">
    <property type="entry name" value="Mac_dom"/>
</dbReference>
<dbReference type="Pfam" id="PF00132">
    <property type="entry name" value="Hexapep"/>
    <property type="match status" value="1"/>
</dbReference>
<evidence type="ECO:0000313" key="8">
    <source>
        <dbReference type="Proteomes" id="UP000325105"/>
    </source>
</evidence>
<dbReference type="PROSITE" id="PS00101">
    <property type="entry name" value="HEXAPEP_TRANSFERASES"/>
    <property type="match status" value="1"/>
</dbReference>
<keyword evidence="4 5" id="KW-0012">Acyltransferase</keyword>
<dbReference type="EMBL" id="VNHX01000004">
    <property type="protein sequence ID" value="TYP96918.1"/>
    <property type="molecule type" value="Genomic_DNA"/>
</dbReference>
<dbReference type="SUPFAM" id="SSF51161">
    <property type="entry name" value="Trimeric LpxA-like enzymes"/>
    <property type="match status" value="1"/>
</dbReference>
<evidence type="ECO:0000259" key="6">
    <source>
        <dbReference type="SMART" id="SM01266"/>
    </source>
</evidence>
<name>A0A5S5DNG6_9SPHI</name>
<evidence type="ECO:0000256" key="3">
    <source>
        <dbReference type="ARBA" id="ARBA00022737"/>
    </source>
</evidence>
<dbReference type="InterPro" id="IPR039369">
    <property type="entry name" value="LacA-like"/>
</dbReference>
<dbReference type="EC" id="2.3.1.-" evidence="5"/>
<proteinExistence type="inferred from homology"/>
<dbReference type="PANTHER" id="PTHR43017">
    <property type="entry name" value="GALACTOSIDE O-ACETYLTRANSFERASE"/>
    <property type="match status" value="1"/>
</dbReference>
<keyword evidence="8" id="KW-1185">Reference proteome</keyword>
<dbReference type="InterPro" id="IPR011004">
    <property type="entry name" value="Trimer_LpxA-like_sf"/>
</dbReference>
<keyword evidence="2 5" id="KW-0808">Transferase</keyword>
<dbReference type="Pfam" id="PF12464">
    <property type="entry name" value="Mac"/>
    <property type="match status" value="1"/>
</dbReference>
<dbReference type="GO" id="GO:0008870">
    <property type="term" value="F:galactoside O-acetyltransferase activity"/>
    <property type="evidence" value="ECO:0007669"/>
    <property type="project" value="TreeGrafter"/>
</dbReference>
<reference evidence="7 8" key="1">
    <citation type="submission" date="2019-07" db="EMBL/GenBank/DDBJ databases">
        <title>Genomic Encyclopedia of Archaeal and Bacterial Type Strains, Phase II (KMG-II): from individual species to whole genera.</title>
        <authorList>
            <person name="Goeker M."/>
        </authorList>
    </citation>
    <scope>NUCLEOTIDE SEQUENCE [LARGE SCALE GENOMIC DNA]</scope>
    <source>
        <strain evidence="7 8">DSM 18850</strain>
    </source>
</reference>